<feature type="domain" description="YqgF/RNase H-like" evidence="7">
    <location>
        <begin position="9"/>
        <end position="115"/>
    </location>
</feature>
<evidence type="ECO:0000313" key="9">
    <source>
        <dbReference type="Proteomes" id="UP000829069"/>
    </source>
</evidence>
<name>A0ABY3W2R0_9MICC</name>
<organism evidence="8 9">
    <name type="scientific">Arthrobacter sulfonylureivorans</name>
    <dbReference type="NCBI Taxonomy" id="2486855"/>
    <lineage>
        <taxon>Bacteria</taxon>
        <taxon>Bacillati</taxon>
        <taxon>Actinomycetota</taxon>
        <taxon>Actinomycetes</taxon>
        <taxon>Micrococcales</taxon>
        <taxon>Micrococcaceae</taxon>
        <taxon>Arthrobacter</taxon>
    </lineage>
</organism>
<evidence type="ECO:0000256" key="2">
    <source>
        <dbReference type="ARBA" id="ARBA00022517"/>
    </source>
</evidence>
<comment type="subcellular location">
    <subcellularLocation>
        <location evidence="5">Cytoplasm</location>
    </subcellularLocation>
</comment>
<evidence type="ECO:0000256" key="5">
    <source>
        <dbReference type="HAMAP-Rule" id="MF_00651"/>
    </source>
</evidence>
<evidence type="ECO:0000256" key="4">
    <source>
        <dbReference type="ARBA" id="ARBA00022801"/>
    </source>
</evidence>
<dbReference type="InterPro" id="IPR037027">
    <property type="entry name" value="YqgF/RNaseH-like_dom_sf"/>
</dbReference>
<comment type="similarity">
    <text evidence="5">Belongs to the YqgF HJR family.</text>
</comment>
<dbReference type="Gene3D" id="3.30.420.140">
    <property type="entry name" value="YqgF/RNase H-like domain"/>
    <property type="match status" value="1"/>
</dbReference>
<keyword evidence="2 5" id="KW-0690">Ribosome biogenesis</keyword>
<dbReference type="Pfam" id="PF03652">
    <property type="entry name" value="RuvX"/>
    <property type="match status" value="1"/>
</dbReference>
<keyword evidence="3 5" id="KW-0540">Nuclease</keyword>
<reference evidence="8 9" key="1">
    <citation type="submission" date="2022-03" db="EMBL/GenBank/DDBJ databases">
        <title>Isotopic signatures of nitrous oxide derived from detoxification processes.</title>
        <authorList>
            <person name="Behrendt U."/>
            <person name="Buchen C."/>
            <person name="Well R."/>
            <person name="Ulrich A."/>
            <person name="Rohe L."/>
            <person name="Kolb S."/>
            <person name="Schloter M."/>
            <person name="Horn M.A."/>
            <person name="Augustin J."/>
        </authorList>
    </citation>
    <scope>NUCLEOTIDE SEQUENCE [LARGE SCALE GENOMIC DNA]</scope>
    <source>
        <strain evidence="8 9">S4-C24</strain>
    </source>
</reference>
<protein>
    <recommendedName>
        <fullName evidence="5">Putative pre-16S rRNA nuclease</fullName>
        <ecNumber evidence="5">3.1.-.-</ecNumber>
    </recommendedName>
</protein>
<dbReference type="PANTHER" id="PTHR33317">
    <property type="entry name" value="POLYNUCLEOTIDYL TRANSFERASE, RIBONUCLEASE H-LIKE SUPERFAMILY PROTEIN"/>
    <property type="match status" value="1"/>
</dbReference>
<comment type="function">
    <text evidence="5">Could be a nuclease involved in processing of the 5'-end of pre-16S rRNA.</text>
</comment>
<evidence type="ECO:0000256" key="1">
    <source>
        <dbReference type="ARBA" id="ARBA00022490"/>
    </source>
</evidence>
<dbReference type="SMART" id="SM00732">
    <property type="entry name" value="YqgFc"/>
    <property type="match status" value="1"/>
</dbReference>
<dbReference type="EMBL" id="CP093326">
    <property type="protein sequence ID" value="UNK44334.1"/>
    <property type="molecule type" value="Genomic_DNA"/>
</dbReference>
<dbReference type="Proteomes" id="UP000829069">
    <property type="component" value="Chromosome"/>
</dbReference>
<dbReference type="InterPro" id="IPR005227">
    <property type="entry name" value="YqgF"/>
</dbReference>
<keyword evidence="4 5" id="KW-0378">Hydrolase</keyword>
<dbReference type="NCBIfam" id="TIGR00250">
    <property type="entry name" value="RNAse_H_YqgF"/>
    <property type="match status" value="1"/>
</dbReference>
<dbReference type="CDD" id="cd16964">
    <property type="entry name" value="YqgF"/>
    <property type="match status" value="1"/>
</dbReference>
<evidence type="ECO:0000256" key="6">
    <source>
        <dbReference type="SAM" id="MobiDB-lite"/>
    </source>
</evidence>
<dbReference type="InterPro" id="IPR012337">
    <property type="entry name" value="RNaseH-like_sf"/>
</dbReference>
<dbReference type="GO" id="GO:0016787">
    <property type="term" value="F:hydrolase activity"/>
    <property type="evidence" value="ECO:0007669"/>
    <property type="project" value="UniProtKB-KW"/>
</dbReference>
<dbReference type="InterPro" id="IPR006641">
    <property type="entry name" value="YqgF/RNaseH-like_dom"/>
</dbReference>
<keyword evidence="1 5" id="KW-0963">Cytoplasm</keyword>
<feature type="compositionally biased region" description="Basic and acidic residues" evidence="6">
    <location>
        <begin position="167"/>
        <end position="190"/>
    </location>
</feature>
<dbReference type="EC" id="3.1.-.-" evidence="5"/>
<evidence type="ECO:0000313" key="8">
    <source>
        <dbReference type="EMBL" id="UNK44334.1"/>
    </source>
</evidence>
<dbReference type="SUPFAM" id="SSF53098">
    <property type="entry name" value="Ribonuclease H-like"/>
    <property type="match status" value="1"/>
</dbReference>
<gene>
    <name evidence="8" type="primary">ruvX</name>
    <name evidence="8" type="ORF">MNQ99_09960</name>
</gene>
<keyword evidence="9" id="KW-1185">Reference proteome</keyword>
<dbReference type="PANTHER" id="PTHR33317:SF4">
    <property type="entry name" value="POLYNUCLEOTIDYL TRANSFERASE, RIBONUCLEASE H-LIKE SUPERFAMILY PROTEIN"/>
    <property type="match status" value="1"/>
</dbReference>
<dbReference type="HAMAP" id="MF_00651">
    <property type="entry name" value="Nuclease_YqgF"/>
    <property type="match status" value="1"/>
</dbReference>
<proteinExistence type="inferred from homology"/>
<evidence type="ECO:0000259" key="7">
    <source>
        <dbReference type="SMART" id="SM00732"/>
    </source>
</evidence>
<accession>A0ABY3W2R0</accession>
<evidence type="ECO:0000256" key="3">
    <source>
        <dbReference type="ARBA" id="ARBA00022722"/>
    </source>
</evidence>
<sequence>MSSTDYPRGTKLGVDVGAVRVGVASCDPDGILATPVRTLKRDAKKDYDIRVLVREAAERGAVQVFVGLPRTLSGGESASTEMARSYARKLAAALAAAGSGASVSLIDERLTTVAAHRGLRDAGMDTRQHRKVVDQVAAVGILQQAIDMQRAQGQDVGTPVAPPAGRDVPDASHEEPTIKHGHDRSGDPGS</sequence>
<feature type="region of interest" description="Disordered" evidence="6">
    <location>
        <begin position="150"/>
        <end position="190"/>
    </location>
</feature>